<name>A0A7I8IRB7_SPIIN</name>
<comment type="subcellular location">
    <subcellularLocation>
        <location evidence="1">Membrane</location>
        <topology evidence="1">Single-pass membrane protein</topology>
    </subcellularLocation>
</comment>
<dbReference type="EMBL" id="CACRZD030000005">
    <property type="protein sequence ID" value="CAA6660491.1"/>
    <property type="molecule type" value="Genomic_DNA"/>
</dbReference>
<sequence>MGDTKQGLNGAYYGPAVPPRQAARSIGRGSSCCCGPCCLLCTLFKFLLSIIITLGIIVLILWLVFRPNEGKVYVEKAALSQFSLSNGTLAYNLSMDISIRNPNRRISLYYDYIEAVAYYDDSRFGFTTLPTFYQGHKNTSMLYPVFKGQQVALGNSATTFNRENTEGFFYVKVDINTKVRYKVWFIKSNKYKPHAECKLKLPVPGSSAVFEKTKCDVDLF</sequence>
<keyword evidence="8" id="KW-1185">Reference proteome</keyword>
<evidence type="ECO:0000259" key="6">
    <source>
        <dbReference type="Pfam" id="PF03168"/>
    </source>
</evidence>
<keyword evidence="3 5" id="KW-1133">Transmembrane helix</keyword>
<protein>
    <recommendedName>
        <fullName evidence="6">Late embryogenesis abundant protein LEA-2 subgroup domain-containing protein</fullName>
    </recommendedName>
</protein>
<evidence type="ECO:0000313" key="7">
    <source>
        <dbReference type="EMBL" id="CAA2620739.1"/>
    </source>
</evidence>
<evidence type="ECO:0000256" key="5">
    <source>
        <dbReference type="SAM" id="Phobius"/>
    </source>
</evidence>
<evidence type="ECO:0000256" key="1">
    <source>
        <dbReference type="ARBA" id="ARBA00004167"/>
    </source>
</evidence>
<dbReference type="AlphaFoldDB" id="A0A7I8IRB7"/>
<evidence type="ECO:0000256" key="2">
    <source>
        <dbReference type="ARBA" id="ARBA00022692"/>
    </source>
</evidence>
<dbReference type="PANTHER" id="PTHR31415:SF4">
    <property type="entry name" value="NDR1_HIN1-LIKE PROTEIN 3"/>
    <property type="match status" value="1"/>
</dbReference>
<dbReference type="InterPro" id="IPR004864">
    <property type="entry name" value="LEA_2"/>
</dbReference>
<keyword evidence="2 5" id="KW-0812">Transmembrane</keyword>
<reference evidence="7 8" key="1">
    <citation type="submission" date="2019-12" db="EMBL/GenBank/DDBJ databases">
        <authorList>
            <person name="Scholz U."/>
            <person name="Mascher M."/>
            <person name="Fiebig A."/>
        </authorList>
    </citation>
    <scope>NUCLEOTIDE SEQUENCE</scope>
</reference>
<dbReference type="Pfam" id="PF03168">
    <property type="entry name" value="LEA_2"/>
    <property type="match status" value="1"/>
</dbReference>
<dbReference type="GO" id="GO:0098542">
    <property type="term" value="P:defense response to other organism"/>
    <property type="evidence" value="ECO:0007669"/>
    <property type="project" value="InterPro"/>
</dbReference>
<organism evidence="7">
    <name type="scientific">Spirodela intermedia</name>
    <name type="common">Intermediate duckweed</name>
    <dbReference type="NCBI Taxonomy" id="51605"/>
    <lineage>
        <taxon>Eukaryota</taxon>
        <taxon>Viridiplantae</taxon>
        <taxon>Streptophyta</taxon>
        <taxon>Embryophyta</taxon>
        <taxon>Tracheophyta</taxon>
        <taxon>Spermatophyta</taxon>
        <taxon>Magnoliopsida</taxon>
        <taxon>Liliopsida</taxon>
        <taxon>Araceae</taxon>
        <taxon>Lemnoideae</taxon>
        <taxon>Spirodela</taxon>
    </lineage>
</organism>
<dbReference type="PANTHER" id="PTHR31415">
    <property type="entry name" value="OS05G0367900 PROTEIN"/>
    <property type="match status" value="1"/>
</dbReference>
<dbReference type="EMBL" id="LR743592">
    <property type="protein sequence ID" value="CAA2620739.1"/>
    <property type="molecule type" value="Genomic_DNA"/>
</dbReference>
<dbReference type="InterPro" id="IPR044839">
    <property type="entry name" value="NDR1-like"/>
</dbReference>
<feature type="domain" description="Late embryogenesis abundant protein LEA-2 subgroup" evidence="6">
    <location>
        <begin position="97"/>
        <end position="192"/>
    </location>
</feature>
<dbReference type="GO" id="GO:0005886">
    <property type="term" value="C:plasma membrane"/>
    <property type="evidence" value="ECO:0007669"/>
    <property type="project" value="TreeGrafter"/>
</dbReference>
<accession>A0A7I8IRB7</accession>
<gene>
    <name evidence="7" type="ORF">SI7747_05006908</name>
</gene>
<proteinExistence type="predicted"/>
<dbReference type="GO" id="GO:0009506">
    <property type="term" value="C:plasmodesma"/>
    <property type="evidence" value="ECO:0007669"/>
    <property type="project" value="TreeGrafter"/>
</dbReference>
<keyword evidence="4 5" id="KW-0472">Membrane</keyword>
<evidence type="ECO:0000256" key="4">
    <source>
        <dbReference type="ARBA" id="ARBA00023136"/>
    </source>
</evidence>
<evidence type="ECO:0000313" key="8">
    <source>
        <dbReference type="Proteomes" id="UP001189122"/>
    </source>
</evidence>
<feature type="transmembrane region" description="Helical" evidence="5">
    <location>
        <begin position="46"/>
        <end position="65"/>
    </location>
</feature>
<evidence type="ECO:0000256" key="3">
    <source>
        <dbReference type="ARBA" id="ARBA00022989"/>
    </source>
</evidence>
<dbReference type="Proteomes" id="UP001189122">
    <property type="component" value="Unassembled WGS sequence"/>
</dbReference>